<keyword evidence="3" id="KW-1185">Reference proteome</keyword>
<feature type="compositionally biased region" description="Basic and acidic residues" evidence="1">
    <location>
        <begin position="125"/>
        <end position="135"/>
    </location>
</feature>
<feature type="compositionally biased region" description="Low complexity" evidence="1">
    <location>
        <begin position="1"/>
        <end position="12"/>
    </location>
</feature>
<proteinExistence type="predicted"/>
<organism evidence="2 3">
    <name type="scientific">Dichotomopilus funicola</name>
    <dbReference type="NCBI Taxonomy" id="1934379"/>
    <lineage>
        <taxon>Eukaryota</taxon>
        <taxon>Fungi</taxon>
        <taxon>Dikarya</taxon>
        <taxon>Ascomycota</taxon>
        <taxon>Pezizomycotina</taxon>
        <taxon>Sordariomycetes</taxon>
        <taxon>Sordariomycetidae</taxon>
        <taxon>Sordariales</taxon>
        <taxon>Chaetomiaceae</taxon>
        <taxon>Dichotomopilus</taxon>
    </lineage>
</organism>
<feature type="non-terminal residue" evidence="2">
    <location>
        <position position="1"/>
    </location>
</feature>
<evidence type="ECO:0000256" key="1">
    <source>
        <dbReference type="SAM" id="MobiDB-lite"/>
    </source>
</evidence>
<name>A0AAN6ZI10_9PEZI</name>
<comment type="caution">
    <text evidence="2">The sequence shown here is derived from an EMBL/GenBank/DDBJ whole genome shotgun (WGS) entry which is preliminary data.</text>
</comment>
<dbReference type="AlphaFoldDB" id="A0AAN6ZI10"/>
<dbReference type="Proteomes" id="UP001302676">
    <property type="component" value="Unassembled WGS sequence"/>
</dbReference>
<feature type="compositionally biased region" description="Basic residues" evidence="1">
    <location>
        <begin position="225"/>
        <end position="239"/>
    </location>
</feature>
<dbReference type="EMBL" id="MU853682">
    <property type="protein sequence ID" value="KAK4139177.1"/>
    <property type="molecule type" value="Genomic_DNA"/>
</dbReference>
<sequence length="363" mass="40447">TPDATPTRARAAVGSGTSAEQESRPTTAESTSGQSVAPAPNGEGQRVKKIKIVASSGQQFLEGPKSSSLSPSKKRPTIVLKNSPTKTKIEERQSDPDEADDESEGEAEGEAEKEREVEEEEAQEDNDKEKTHDSITAKSPPAQVVVVNNQQKDNDQVDNPAEEEATSDIGSTLDYDGYTSSDSISGDRLMENDWQLNQVRTRSKGTNPRVTQYWHWVKDENQHPYPRRPSSKSKHRRAHHHEDNGPNQRVVIEHQVLEDVGPIKWSVFKKPCNFHLKLADIEEVSHAPGSTKVVVTHKKGKDGRDVGPRGDVMAQFRRDRTKRRFLRFLVREMGIRVVARSVEAIEATWNSIDPEILPGPDSD</sequence>
<feature type="region of interest" description="Disordered" evidence="1">
    <location>
        <begin position="217"/>
        <end position="247"/>
    </location>
</feature>
<feature type="compositionally biased region" description="Polar residues" evidence="1">
    <location>
        <begin position="15"/>
        <end position="35"/>
    </location>
</feature>
<evidence type="ECO:0000313" key="3">
    <source>
        <dbReference type="Proteomes" id="UP001302676"/>
    </source>
</evidence>
<evidence type="ECO:0000313" key="2">
    <source>
        <dbReference type="EMBL" id="KAK4139177.1"/>
    </source>
</evidence>
<feature type="region of interest" description="Disordered" evidence="1">
    <location>
        <begin position="1"/>
        <end position="186"/>
    </location>
</feature>
<dbReference type="RefSeq" id="XP_062632548.1">
    <property type="nucleotide sequence ID" value="XM_062782431.1"/>
</dbReference>
<reference evidence="2" key="2">
    <citation type="submission" date="2023-05" db="EMBL/GenBank/DDBJ databases">
        <authorList>
            <consortium name="Lawrence Berkeley National Laboratory"/>
            <person name="Steindorff A."/>
            <person name="Hensen N."/>
            <person name="Bonometti L."/>
            <person name="Westerberg I."/>
            <person name="Brannstrom I.O."/>
            <person name="Guillou S."/>
            <person name="Cros-Aarteil S."/>
            <person name="Calhoun S."/>
            <person name="Haridas S."/>
            <person name="Kuo A."/>
            <person name="Mondo S."/>
            <person name="Pangilinan J."/>
            <person name="Riley R."/>
            <person name="Labutti K."/>
            <person name="Andreopoulos B."/>
            <person name="Lipzen A."/>
            <person name="Chen C."/>
            <person name="Yanf M."/>
            <person name="Daum C."/>
            <person name="Ng V."/>
            <person name="Clum A."/>
            <person name="Ohm R."/>
            <person name="Martin F."/>
            <person name="Silar P."/>
            <person name="Natvig D."/>
            <person name="Lalanne C."/>
            <person name="Gautier V."/>
            <person name="Ament-Velasquez S.L."/>
            <person name="Kruys A."/>
            <person name="Hutchinson M.I."/>
            <person name="Powell A.J."/>
            <person name="Barry K."/>
            <person name="Miller A.N."/>
            <person name="Grigoriev I.V."/>
            <person name="Debuchy R."/>
            <person name="Gladieux P."/>
            <person name="Thoren M.H."/>
            <person name="Johannesson H."/>
        </authorList>
    </citation>
    <scope>NUCLEOTIDE SEQUENCE</scope>
    <source>
        <strain evidence="2">CBS 141.50</strain>
    </source>
</reference>
<accession>A0AAN6ZI10</accession>
<dbReference type="GeneID" id="87819044"/>
<gene>
    <name evidence="2" type="ORF">C8A04DRAFT_33344</name>
</gene>
<reference evidence="2" key="1">
    <citation type="journal article" date="2023" name="Mol. Phylogenet. Evol.">
        <title>Genome-scale phylogeny and comparative genomics of the fungal order Sordariales.</title>
        <authorList>
            <person name="Hensen N."/>
            <person name="Bonometti L."/>
            <person name="Westerberg I."/>
            <person name="Brannstrom I.O."/>
            <person name="Guillou S."/>
            <person name="Cros-Aarteil S."/>
            <person name="Calhoun S."/>
            <person name="Haridas S."/>
            <person name="Kuo A."/>
            <person name="Mondo S."/>
            <person name="Pangilinan J."/>
            <person name="Riley R."/>
            <person name="LaButti K."/>
            <person name="Andreopoulos B."/>
            <person name="Lipzen A."/>
            <person name="Chen C."/>
            <person name="Yan M."/>
            <person name="Daum C."/>
            <person name="Ng V."/>
            <person name="Clum A."/>
            <person name="Steindorff A."/>
            <person name="Ohm R.A."/>
            <person name="Martin F."/>
            <person name="Silar P."/>
            <person name="Natvig D.O."/>
            <person name="Lalanne C."/>
            <person name="Gautier V."/>
            <person name="Ament-Velasquez S.L."/>
            <person name="Kruys A."/>
            <person name="Hutchinson M.I."/>
            <person name="Powell A.J."/>
            <person name="Barry K."/>
            <person name="Miller A.N."/>
            <person name="Grigoriev I.V."/>
            <person name="Debuchy R."/>
            <person name="Gladieux P."/>
            <person name="Hiltunen Thoren M."/>
            <person name="Johannesson H."/>
        </authorList>
    </citation>
    <scope>NUCLEOTIDE SEQUENCE</scope>
    <source>
        <strain evidence="2">CBS 141.50</strain>
    </source>
</reference>
<feature type="compositionally biased region" description="Acidic residues" evidence="1">
    <location>
        <begin position="96"/>
        <end position="109"/>
    </location>
</feature>
<protein>
    <submittedName>
        <fullName evidence="2">Uncharacterized protein</fullName>
    </submittedName>
</protein>